<feature type="transmembrane region" description="Helical" evidence="1">
    <location>
        <begin position="69"/>
        <end position="89"/>
    </location>
</feature>
<evidence type="ECO:0000313" key="2">
    <source>
        <dbReference type="EMBL" id="AEI50149.1"/>
    </source>
</evidence>
<organism evidence="2 3">
    <name type="scientific">Runella slithyformis (strain ATCC 29530 / DSM 19594 / LMG 11500 / NCIMB 11436 / LSU 4)</name>
    <dbReference type="NCBI Taxonomy" id="761193"/>
    <lineage>
        <taxon>Bacteria</taxon>
        <taxon>Pseudomonadati</taxon>
        <taxon>Bacteroidota</taxon>
        <taxon>Cytophagia</taxon>
        <taxon>Cytophagales</taxon>
        <taxon>Spirosomataceae</taxon>
        <taxon>Runella</taxon>
    </lineage>
</organism>
<reference evidence="3" key="1">
    <citation type="submission" date="2011-06" db="EMBL/GenBank/DDBJ databases">
        <title>The complete genome of chromosome of Runella slithyformis DSM 19594.</title>
        <authorList>
            <consortium name="US DOE Joint Genome Institute (JGI-PGF)"/>
            <person name="Lucas S."/>
            <person name="Han J."/>
            <person name="Lapidus A."/>
            <person name="Bruce D."/>
            <person name="Goodwin L."/>
            <person name="Pitluck S."/>
            <person name="Peters L."/>
            <person name="Kyrpides N."/>
            <person name="Mavromatis K."/>
            <person name="Ivanova N."/>
            <person name="Ovchinnikova G."/>
            <person name="Zhang X."/>
            <person name="Misra M."/>
            <person name="Detter J.C."/>
            <person name="Tapia R."/>
            <person name="Han C."/>
            <person name="Land M."/>
            <person name="Hauser L."/>
            <person name="Markowitz V."/>
            <person name="Cheng J.-F."/>
            <person name="Hugenholtz P."/>
            <person name="Woyke T."/>
            <person name="Wu D."/>
            <person name="Tindall B."/>
            <person name="Faehrich R."/>
            <person name="Brambilla E."/>
            <person name="Klenk H.-P."/>
            <person name="Eisen J.A."/>
        </authorList>
    </citation>
    <scope>NUCLEOTIDE SEQUENCE [LARGE SCALE GENOMIC DNA]</scope>
    <source>
        <strain evidence="3">ATCC 29530 / DSM 19594 / LMG 11500 / NCIMB 11436 / LSU 4</strain>
    </source>
</reference>
<dbReference type="AlphaFoldDB" id="A0A7U3ZMY4"/>
<dbReference type="KEGG" id="rsi:Runsl_3791"/>
<dbReference type="Pfam" id="PF19588">
    <property type="entry name" value="SxtJ"/>
    <property type="match status" value="1"/>
</dbReference>
<keyword evidence="3" id="KW-1185">Reference proteome</keyword>
<name>A0A7U3ZMY4_RUNSL</name>
<dbReference type="EMBL" id="CP002859">
    <property type="protein sequence ID" value="AEI50149.1"/>
    <property type="molecule type" value="Genomic_DNA"/>
</dbReference>
<proteinExistence type="predicted"/>
<sequence>MSEAEKSKAQLVIVTGLVIFSFIFKSAAVYLLYAAGIVGVVSIFIPVVGDFIVKIWFKIAEGLGWFNSRVILSIVFYVFLWPIAMLYRLSTKNPMGIKRPVGKSVYVERNHTYSKKDMENIW</sequence>
<feature type="transmembrane region" description="Helical" evidence="1">
    <location>
        <begin position="37"/>
        <end position="57"/>
    </location>
</feature>
<keyword evidence="1" id="KW-0472">Membrane</keyword>
<protein>
    <submittedName>
        <fullName evidence="2">Membrane protein</fullName>
    </submittedName>
</protein>
<gene>
    <name evidence="2" type="ordered locus">Runsl_3791</name>
</gene>
<reference evidence="2 3" key="2">
    <citation type="journal article" date="2012" name="Stand. Genomic Sci.">
        <title>Complete genome sequence of the aquatic bacterium Runella slithyformis type strain (LSU 4(T)).</title>
        <authorList>
            <person name="Copeland A."/>
            <person name="Zhang X."/>
            <person name="Misra M."/>
            <person name="Lapidus A."/>
            <person name="Nolan M."/>
            <person name="Lucas S."/>
            <person name="Deshpande S."/>
            <person name="Cheng J.F."/>
            <person name="Tapia R."/>
            <person name="Goodwin L.A."/>
            <person name="Pitluck S."/>
            <person name="Liolios K."/>
            <person name="Pagani I."/>
            <person name="Ivanova N."/>
            <person name="Mikhailova N."/>
            <person name="Pati A."/>
            <person name="Chen A."/>
            <person name="Palaniappan K."/>
            <person name="Land M."/>
            <person name="Hauser L."/>
            <person name="Pan C."/>
            <person name="Jeffries C.D."/>
            <person name="Detter J.C."/>
            <person name="Brambilla E.M."/>
            <person name="Rohde M."/>
            <person name="Djao O.D."/>
            <person name="Goker M."/>
            <person name="Sikorski J."/>
            <person name="Tindall B.J."/>
            <person name="Woyke T."/>
            <person name="Bristow J."/>
            <person name="Eisen J.A."/>
            <person name="Markowitz V."/>
            <person name="Hugenholtz P."/>
            <person name="Kyrpides N.C."/>
            <person name="Klenk H.P."/>
            <person name="Mavromatis K."/>
        </authorList>
    </citation>
    <scope>NUCLEOTIDE SEQUENCE [LARGE SCALE GENOMIC DNA]</scope>
    <source>
        <strain evidence="3">ATCC 29530 / DSM 19594 / LMG 11500 / NCIMB 11436 / LSU 4</strain>
    </source>
</reference>
<dbReference type="InterPro" id="IPR045781">
    <property type="entry name" value="SxtJ"/>
</dbReference>
<dbReference type="RefSeq" id="WP_013929452.1">
    <property type="nucleotide sequence ID" value="NC_015703.1"/>
</dbReference>
<dbReference type="Proteomes" id="UP000000493">
    <property type="component" value="Chromosome"/>
</dbReference>
<evidence type="ECO:0000256" key="1">
    <source>
        <dbReference type="SAM" id="Phobius"/>
    </source>
</evidence>
<feature type="transmembrane region" description="Helical" evidence="1">
    <location>
        <begin position="12"/>
        <end position="31"/>
    </location>
</feature>
<keyword evidence="1" id="KW-0812">Transmembrane</keyword>
<keyword evidence="1" id="KW-1133">Transmembrane helix</keyword>
<accession>A0A7U3ZMY4</accession>
<evidence type="ECO:0000313" key="3">
    <source>
        <dbReference type="Proteomes" id="UP000000493"/>
    </source>
</evidence>